<reference evidence="1" key="1">
    <citation type="submission" date="2014-11" db="EMBL/GenBank/DDBJ databases">
        <authorList>
            <person name="Amaro Gonzalez C."/>
        </authorList>
    </citation>
    <scope>NUCLEOTIDE SEQUENCE</scope>
</reference>
<proteinExistence type="predicted"/>
<evidence type="ECO:0000313" key="1">
    <source>
        <dbReference type="EMBL" id="JAH73404.1"/>
    </source>
</evidence>
<sequence>MDTWKNVRKEELLRES</sequence>
<accession>A0A0E9V5L2</accession>
<name>A0A0E9V5L2_ANGAN</name>
<reference evidence="1" key="2">
    <citation type="journal article" date="2015" name="Fish Shellfish Immunol.">
        <title>Early steps in the European eel (Anguilla anguilla)-Vibrio vulnificus interaction in the gills: Role of the RtxA13 toxin.</title>
        <authorList>
            <person name="Callol A."/>
            <person name="Pajuelo D."/>
            <person name="Ebbesson L."/>
            <person name="Teles M."/>
            <person name="MacKenzie S."/>
            <person name="Amaro C."/>
        </authorList>
    </citation>
    <scope>NUCLEOTIDE SEQUENCE</scope>
</reference>
<protein>
    <submittedName>
        <fullName evidence="1">Uncharacterized protein</fullName>
    </submittedName>
</protein>
<dbReference type="AlphaFoldDB" id="A0A0E9V5L2"/>
<organism evidence="1">
    <name type="scientific">Anguilla anguilla</name>
    <name type="common">European freshwater eel</name>
    <name type="synonym">Muraena anguilla</name>
    <dbReference type="NCBI Taxonomy" id="7936"/>
    <lineage>
        <taxon>Eukaryota</taxon>
        <taxon>Metazoa</taxon>
        <taxon>Chordata</taxon>
        <taxon>Craniata</taxon>
        <taxon>Vertebrata</taxon>
        <taxon>Euteleostomi</taxon>
        <taxon>Actinopterygii</taxon>
        <taxon>Neopterygii</taxon>
        <taxon>Teleostei</taxon>
        <taxon>Anguilliformes</taxon>
        <taxon>Anguillidae</taxon>
        <taxon>Anguilla</taxon>
    </lineage>
</organism>
<dbReference type="EMBL" id="GBXM01035173">
    <property type="protein sequence ID" value="JAH73404.1"/>
    <property type="molecule type" value="Transcribed_RNA"/>
</dbReference>